<dbReference type="EMBL" id="JARFPK010000002">
    <property type="protein sequence ID" value="MDF0589686.1"/>
    <property type="molecule type" value="Genomic_DNA"/>
</dbReference>
<evidence type="ECO:0000313" key="2">
    <source>
        <dbReference type="EMBL" id="MDF0589686.1"/>
    </source>
</evidence>
<keyword evidence="1" id="KW-1133">Transmembrane helix</keyword>
<name>A0ABT5X4R4_9EURY</name>
<proteinExistence type="predicted"/>
<gene>
    <name evidence="2" type="ORF">P0O15_00640</name>
</gene>
<evidence type="ECO:0000256" key="1">
    <source>
        <dbReference type="SAM" id="Phobius"/>
    </source>
</evidence>
<feature type="transmembrane region" description="Helical" evidence="1">
    <location>
        <begin position="378"/>
        <end position="401"/>
    </location>
</feature>
<protein>
    <submittedName>
        <fullName evidence="2">Uncharacterized protein</fullName>
    </submittedName>
</protein>
<keyword evidence="3" id="KW-1185">Reference proteome</keyword>
<accession>A0ABT5X4R4</accession>
<comment type="caution">
    <text evidence="2">The sequence shown here is derived from an EMBL/GenBank/DDBJ whole genome shotgun (WGS) entry which is preliminary data.</text>
</comment>
<reference evidence="2 3" key="1">
    <citation type="submission" date="2023-03" db="EMBL/GenBank/DDBJ databases">
        <title>WGS of Methanotrichaceae archaeon Mx.</title>
        <authorList>
            <person name="Sorokin D.Y."/>
            <person name="Merkel A.Y."/>
        </authorList>
    </citation>
    <scope>NUCLEOTIDE SEQUENCE [LARGE SCALE GENOMIC DNA]</scope>
    <source>
        <strain evidence="2 3">Mx</strain>
    </source>
</reference>
<organism evidence="2 3">
    <name type="scientific">Candidatus Methanocrinis natronophilus</name>
    <dbReference type="NCBI Taxonomy" id="3033396"/>
    <lineage>
        <taxon>Archaea</taxon>
        <taxon>Methanobacteriati</taxon>
        <taxon>Methanobacteriota</taxon>
        <taxon>Stenosarchaea group</taxon>
        <taxon>Methanomicrobia</taxon>
        <taxon>Methanotrichales</taxon>
        <taxon>Methanotrichaceae</taxon>
        <taxon>Methanocrinis</taxon>
    </lineage>
</organism>
<sequence length="411" mass="47685">MTQLMRQGDPESYRSPYIWLHYNGNSTVSRNEIPMISFVVENPNSIDLRRVLFIDIEVKTPGQNDYRKVNQFPQVIQPFDYNEHGGRFITSLKSWPEIRSFSQLGGVGELKIRAYMTDGDEDYYSSRHGNQPPHYGELVINITNAPPQLFNATLVGPESPRYNDPLEYVAEVYDPDGDLLKVTLHIIDSSGIQVRKETQDVESGRVIFKAGQYGFFREADAGKNFSYFYSVDDGIDVMYFPSSDNQSTTLEGPNIRSNPKLWVENLHVEPEDDNYYYWGKYNFSLEMRNQEPYNIEIPVTLKIKTEDKNWKQVSTRTVTVTPDSKREYFLVDDAFDVLDRGSNFSFRFEYPEYDQNDELSSEIRWTNPINKKMMKYNFISLPVVINLLFVLLLPLIGGIFLEKWMGKGRIG</sequence>
<keyword evidence="1" id="KW-0812">Transmembrane</keyword>
<keyword evidence="1" id="KW-0472">Membrane</keyword>
<dbReference type="Proteomes" id="UP001220010">
    <property type="component" value="Unassembled WGS sequence"/>
</dbReference>
<evidence type="ECO:0000313" key="3">
    <source>
        <dbReference type="Proteomes" id="UP001220010"/>
    </source>
</evidence>